<organism evidence="1 3">
    <name type="scientific">Medicago truncatula</name>
    <name type="common">Barrel medic</name>
    <name type="synonym">Medicago tribuloides</name>
    <dbReference type="NCBI Taxonomy" id="3880"/>
    <lineage>
        <taxon>Eukaryota</taxon>
        <taxon>Viridiplantae</taxon>
        <taxon>Streptophyta</taxon>
        <taxon>Embryophyta</taxon>
        <taxon>Tracheophyta</taxon>
        <taxon>Spermatophyta</taxon>
        <taxon>Magnoliopsida</taxon>
        <taxon>eudicotyledons</taxon>
        <taxon>Gunneridae</taxon>
        <taxon>Pentapetalae</taxon>
        <taxon>rosids</taxon>
        <taxon>fabids</taxon>
        <taxon>Fabales</taxon>
        <taxon>Fabaceae</taxon>
        <taxon>Papilionoideae</taxon>
        <taxon>50 kb inversion clade</taxon>
        <taxon>NPAAA clade</taxon>
        <taxon>Hologalegina</taxon>
        <taxon>IRL clade</taxon>
        <taxon>Trifolieae</taxon>
        <taxon>Medicago</taxon>
    </lineage>
</organism>
<protein>
    <submittedName>
        <fullName evidence="1 2">Uncharacterized protein</fullName>
    </submittedName>
</protein>
<dbReference type="EMBL" id="CM001219">
    <property type="protein sequence ID" value="AES71286.1"/>
    <property type="molecule type" value="Genomic_DNA"/>
</dbReference>
<accession>G7J2Z3</accession>
<proteinExistence type="predicted"/>
<dbReference type="Proteomes" id="UP000002051">
    <property type="component" value="Chromosome 3"/>
</dbReference>
<reference evidence="1 3" key="1">
    <citation type="journal article" date="2011" name="Nature">
        <title>The Medicago genome provides insight into the evolution of rhizobial symbioses.</title>
        <authorList>
            <person name="Young N.D."/>
            <person name="Debelle F."/>
            <person name="Oldroyd G.E."/>
            <person name="Geurts R."/>
            <person name="Cannon S.B."/>
            <person name="Udvardi M.K."/>
            <person name="Benedito V.A."/>
            <person name="Mayer K.F."/>
            <person name="Gouzy J."/>
            <person name="Schoof H."/>
            <person name="Van de Peer Y."/>
            <person name="Proost S."/>
            <person name="Cook D.R."/>
            <person name="Meyers B.C."/>
            <person name="Spannagl M."/>
            <person name="Cheung F."/>
            <person name="De Mita S."/>
            <person name="Krishnakumar V."/>
            <person name="Gundlach H."/>
            <person name="Zhou S."/>
            <person name="Mudge J."/>
            <person name="Bharti A.K."/>
            <person name="Murray J.D."/>
            <person name="Naoumkina M.A."/>
            <person name="Rosen B."/>
            <person name="Silverstein K.A."/>
            <person name="Tang H."/>
            <person name="Rombauts S."/>
            <person name="Zhao P.X."/>
            <person name="Zhou P."/>
            <person name="Barbe V."/>
            <person name="Bardou P."/>
            <person name="Bechner M."/>
            <person name="Bellec A."/>
            <person name="Berger A."/>
            <person name="Berges H."/>
            <person name="Bidwell S."/>
            <person name="Bisseling T."/>
            <person name="Choisne N."/>
            <person name="Couloux A."/>
            <person name="Denny R."/>
            <person name="Deshpande S."/>
            <person name="Dai X."/>
            <person name="Doyle J.J."/>
            <person name="Dudez A.M."/>
            <person name="Farmer A.D."/>
            <person name="Fouteau S."/>
            <person name="Franken C."/>
            <person name="Gibelin C."/>
            <person name="Gish J."/>
            <person name="Goldstein S."/>
            <person name="Gonzalez A.J."/>
            <person name="Green P.J."/>
            <person name="Hallab A."/>
            <person name="Hartog M."/>
            <person name="Hua A."/>
            <person name="Humphray S.J."/>
            <person name="Jeong D.H."/>
            <person name="Jing Y."/>
            <person name="Jocker A."/>
            <person name="Kenton S.M."/>
            <person name="Kim D.J."/>
            <person name="Klee K."/>
            <person name="Lai H."/>
            <person name="Lang C."/>
            <person name="Lin S."/>
            <person name="Macmil S.L."/>
            <person name="Magdelenat G."/>
            <person name="Matthews L."/>
            <person name="McCorrison J."/>
            <person name="Monaghan E.L."/>
            <person name="Mun J.H."/>
            <person name="Najar F.Z."/>
            <person name="Nicholson C."/>
            <person name="Noirot C."/>
            <person name="O'Bleness M."/>
            <person name="Paule C.R."/>
            <person name="Poulain J."/>
            <person name="Prion F."/>
            <person name="Qin B."/>
            <person name="Qu C."/>
            <person name="Retzel E.F."/>
            <person name="Riddle C."/>
            <person name="Sallet E."/>
            <person name="Samain S."/>
            <person name="Samson N."/>
            <person name="Sanders I."/>
            <person name="Saurat O."/>
            <person name="Scarpelli C."/>
            <person name="Schiex T."/>
            <person name="Segurens B."/>
            <person name="Severin A.J."/>
            <person name="Sherrier D.J."/>
            <person name="Shi R."/>
            <person name="Sims S."/>
            <person name="Singer S.R."/>
            <person name="Sinharoy S."/>
            <person name="Sterck L."/>
            <person name="Viollet A."/>
            <person name="Wang B.B."/>
            <person name="Wang K."/>
            <person name="Wang M."/>
            <person name="Wang X."/>
            <person name="Warfsmann J."/>
            <person name="Weissenbach J."/>
            <person name="White D.D."/>
            <person name="White J.D."/>
            <person name="Wiley G.B."/>
            <person name="Wincker P."/>
            <person name="Xing Y."/>
            <person name="Yang L."/>
            <person name="Yao Z."/>
            <person name="Ying F."/>
            <person name="Zhai J."/>
            <person name="Zhou L."/>
            <person name="Zuber A."/>
            <person name="Denarie J."/>
            <person name="Dixon R.A."/>
            <person name="May G.D."/>
            <person name="Schwartz D.C."/>
            <person name="Rogers J."/>
            <person name="Quetier F."/>
            <person name="Town C.D."/>
            <person name="Roe B.A."/>
        </authorList>
    </citation>
    <scope>NUCLEOTIDE SEQUENCE [LARGE SCALE GENOMIC DNA]</scope>
    <source>
        <strain evidence="1">A17</strain>
        <strain evidence="2 3">cv. Jemalong A17</strain>
    </source>
</reference>
<evidence type="ECO:0000313" key="1">
    <source>
        <dbReference type="EMBL" id="AES71286.1"/>
    </source>
</evidence>
<sequence length="53" mass="5867">MRNASFSPSFNKVGIGACIRDVGGNFVIAKTEWLTPIIDVDMGERTQPGEHRF</sequence>
<dbReference type="EnsemblPlants" id="AES71286">
    <property type="protein sequence ID" value="AES71286"/>
    <property type="gene ID" value="MTR_3g072290"/>
</dbReference>
<gene>
    <name evidence="1" type="ordered locus">MTR_3g072290</name>
</gene>
<dbReference type="HOGENOM" id="CLU_3071691_0_0_1"/>
<name>G7J2Z3_MEDTR</name>
<evidence type="ECO:0000313" key="3">
    <source>
        <dbReference type="Proteomes" id="UP000002051"/>
    </source>
</evidence>
<keyword evidence="3" id="KW-1185">Reference proteome</keyword>
<evidence type="ECO:0000313" key="2">
    <source>
        <dbReference type="EnsemblPlants" id="AES71286"/>
    </source>
</evidence>
<dbReference type="AlphaFoldDB" id="G7J2Z3"/>
<reference evidence="2" key="3">
    <citation type="submission" date="2015-04" db="UniProtKB">
        <authorList>
            <consortium name="EnsemblPlants"/>
        </authorList>
    </citation>
    <scope>IDENTIFICATION</scope>
    <source>
        <strain evidence="2">cv. Jemalong A17</strain>
    </source>
</reference>
<reference evidence="1 3" key="2">
    <citation type="journal article" date="2014" name="BMC Genomics">
        <title>An improved genome release (version Mt4.0) for the model legume Medicago truncatula.</title>
        <authorList>
            <person name="Tang H."/>
            <person name="Krishnakumar V."/>
            <person name="Bidwell S."/>
            <person name="Rosen B."/>
            <person name="Chan A."/>
            <person name="Zhou S."/>
            <person name="Gentzbittel L."/>
            <person name="Childs K.L."/>
            <person name="Yandell M."/>
            <person name="Gundlach H."/>
            <person name="Mayer K.F."/>
            <person name="Schwartz D.C."/>
            <person name="Town C.D."/>
        </authorList>
    </citation>
    <scope>GENOME REANNOTATION</scope>
    <source>
        <strain evidence="2 3">cv. Jemalong A17</strain>
    </source>
</reference>
<dbReference type="PaxDb" id="3880-AES71286"/>